<feature type="region of interest" description="Disordered" evidence="6">
    <location>
        <begin position="501"/>
        <end position="521"/>
    </location>
</feature>
<sequence>MLPSKCFSKHLEKFPNFLIYVILEWSIIFILFIDGIITFCSNEVARLFGLTRPCLLCTRFDHILVPRNKNFFYNDSICEEHKKNISSLAYCVMHKKLSNIKTMCDGCLLSFASEKNSGCDKYKHLVGTLDKDIETFVEDNKKSRNREEINVQYEKIIGGDKCSCCGETFKPRTSTKYDRSNSIKSSFISQSPIASPRGRLWRSEESNVLRCSSLKFGSKNEANTPRHEEISTGREDFKGTDAAAPVVHDSEGLNEDRTPMSRRANRFFGIPFSESANTTPRFRMIGNLSHDDQVELVPGPNDPGGAMNEMDGDHIINRLKKEVRLDRRSLIELYMELDEERNASAIAADEAMAMITRLQAEKAAMHMEALQYQRMMEEQAEYDQEALQAMKELVLKREDEIDELEFELENYRDKCGEHIKTVDSEVDAEEYHEMKSRSFSSSSEKSHPGSPKKNPQMGEIEHCTHQTVSGGFGTQDALAFDFEGERSYLLDLLKNLEKNIEQSSEELPSSSPDRETAHKATLTREMSTIRERLRALEAESGFLRRAAMTIRKGTEGTKLLTEIAEHLRMLRHSAEMPSQEANLS</sequence>
<feature type="region of interest" description="Disordered" evidence="6">
    <location>
        <begin position="217"/>
        <end position="243"/>
    </location>
</feature>
<keyword evidence="5" id="KW-0175">Coiled coil</keyword>
<dbReference type="PANTHER" id="PTHR31448:SF9">
    <property type="entry name" value="MYOSIN-BINDING PROTEIN 6-RELATED"/>
    <property type="match status" value="1"/>
</dbReference>
<dbReference type="InterPro" id="IPR007656">
    <property type="entry name" value="GTD-bd"/>
</dbReference>
<name>A0AAV3R9Q7_LITER</name>
<dbReference type="PANTHER" id="PTHR31448">
    <property type="entry name" value="MYOSIN-BINDING PROTEIN 2"/>
    <property type="match status" value="1"/>
</dbReference>
<organism evidence="9 10">
    <name type="scientific">Lithospermum erythrorhizon</name>
    <name type="common">Purple gromwell</name>
    <name type="synonym">Lithospermum officinale var. erythrorhizon</name>
    <dbReference type="NCBI Taxonomy" id="34254"/>
    <lineage>
        <taxon>Eukaryota</taxon>
        <taxon>Viridiplantae</taxon>
        <taxon>Streptophyta</taxon>
        <taxon>Embryophyta</taxon>
        <taxon>Tracheophyta</taxon>
        <taxon>Spermatophyta</taxon>
        <taxon>Magnoliopsida</taxon>
        <taxon>eudicotyledons</taxon>
        <taxon>Gunneridae</taxon>
        <taxon>Pentapetalae</taxon>
        <taxon>asterids</taxon>
        <taxon>lamiids</taxon>
        <taxon>Boraginales</taxon>
        <taxon>Boraginaceae</taxon>
        <taxon>Boraginoideae</taxon>
        <taxon>Lithospermeae</taxon>
        <taxon>Lithospermum</taxon>
    </lineage>
</organism>
<keyword evidence="3 7" id="KW-1133">Transmembrane helix</keyword>
<feature type="transmembrane region" description="Helical" evidence="7">
    <location>
        <begin position="17"/>
        <end position="39"/>
    </location>
</feature>
<dbReference type="PROSITE" id="PS51775">
    <property type="entry name" value="GTD_BINDING"/>
    <property type="match status" value="1"/>
</dbReference>
<gene>
    <name evidence="9" type="ORF">LIER_41467</name>
</gene>
<comment type="subcellular location">
    <subcellularLocation>
        <location evidence="1">Membrane</location>
        <topology evidence="1">Single-pass membrane protein</topology>
    </subcellularLocation>
</comment>
<feature type="coiled-coil region" evidence="5">
    <location>
        <begin position="372"/>
        <end position="421"/>
    </location>
</feature>
<dbReference type="GO" id="GO:0080115">
    <property type="term" value="F:myosin XI tail binding"/>
    <property type="evidence" value="ECO:0007669"/>
    <property type="project" value="UniProtKB-ARBA"/>
</dbReference>
<dbReference type="Proteomes" id="UP001454036">
    <property type="component" value="Unassembled WGS sequence"/>
</dbReference>
<evidence type="ECO:0000256" key="3">
    <source>
        <dbReference type="ARBA" id="ARBA00022989"/>
    </source>
</evidence>
<protein>
    <recommendedName>
        <fullName evidence="8">GTD-binding domain-containing protein</fullName>
    </recommendedName>
</protein>
<keyword evidence="4 7" id="KW-0472">Membrane</keyword>
<evidence type="ECO:0000256" key="6">
    <source>
        <dbReference type="SAM" id="MobiDB-lite"/>
    </source>
</evidence>
<dbReference type="GO" id="GO:0016020">
    <property type="term" value="C:membrane"/>
    <property type="evidence" value="ECO:0007669"/>
    <property type="project" value="UniProtKB-SubCell"/>
</dbReference>
<comment type="caution">
    <text evidence="9">The sequence shown here is derived from an EMBL/GenBank/DDBJ whole genome shotgun (WGS) entry which is preliminary data.</text>
</comment>
<keyword evidence="10" id="KW-1185">Reference proteome</keyword>
<reference evidence="9 10" key="1">
    <citation type="submission" date="2024-01" db="EMBL/GenBank/DDBJ databases">
        <title>The complete chloroplast genome sequence of Lithospermum erythrorhizon: insights into the phylogenetic relationship among Boraginaceae species and the maternal lineages of purple gromwells.</title>
        <authorList>
            <person name="Okada T."/>
            <person name="Watanabe K."/>
        </authorList>
    </citation>
    <scope>NUCLEOTIDE SEQUENCE [LARGE SCALE GENOMIC DNA]</scope>
</reference>
<evidence type="ECO:0000256" key="5">
    <source>
        <dbReference type="SAM" id="Coils"/>
    </source>
</evidence>
<dbReference type="Pfam" id="PF04576">
    <property type="entry name" value="Zein-binding"/>
    <property type="match status" value="1"/>
</dbReference>
<dbReference type="EMBL" id="BAABME010026010">
    <property type="protein sequence ID" value="GAA0173134.1"/>
    <property type="molecule type" value="Genomic_DNA"/>
</dbReference>
<proteinExistence type="predicted"/>
<evidence type="ECO:0000313" key="10">
    <source>
        <dbReference type="Proteomes" id="UP001454036"/>
    </source>
</evidence>
<feature type="compositionally biased region" description="Basic and acidic residues" evidence="6">
    <location>
        <begin position="426"/>
        <end position="436"/>
    </location>
</feature>
<feature type="compositionally biased region" description="Basic and acidic residues" evidence="6">
    <location>
        <begin position="224"/>
        <end position="239"/>
    </location>
</feature>
<evidence type="ECO:0000256" key="4">
    <source>
        <dbReference type="ARBA" id="ARBA00023136"/>
    </source>
</evidence>
<evidence type="ECO:0000256" key="1">
    <source>
        <dbReference type="ARBA" id="ARBA00004167"/>
    </source>
</evidence>
<feature type="region of interest" description="Disordered" evidence="6">
    <location>
        <begin position="426"/>
        <end position="457"/>
    </location>
</feature>
<feature type="compositionally biased region" description="Low complexity" evidence="6">
    <location>
        <begin position="437"/>
        <end position="453"/>
    </location>
</feature>
<evidence type="ECO:0000313" key="9">
    <source>
        <dbReference type="EMBL" id="GAA0173134.1"/>
    </source>
</evidence>
<accession>A0AAV3R9Q7</accession>
<feature type="domain" description="GTD-binding" evidence="8">
    <location>
        <begin position="314"/>
        <end position="412"/>
    </location>
</feature>
<keyword evidence="2 7" id="KW-0812">Transmembrane</keyword>
<evidence type="ECO:0000259" key="8">
    <source>
        <dbReference type="PROSITE" id="PS51775"/>
    </source>
</evidence>
<evidence type="ECO:0000256" key="2">
    <source>
        <dbReference type="ARBA" id="ARBA00022692"/>
    </source>
</evidence>
<dbReference type="AlphaFoldDB" id="A0AAV3R9Q7"/>
<dbReference type="InterPro" id="IPR039306">
    <property type="entry name" value="MYOB"/>
</dbReference>
<evidence type="ECO:0000256" key="7">
    <source>
        <dbReference type="SAM" id="Phobius"/>
    </source>
</evidence>